<proteinExistence type="predicted"/>
<protein>
    <submittedName>
        <fullName evidence="2">Uncharacterized protein</fullName>
    </submittedName>
</protein>
<feature type="region of interest" description="Disordered" evidence="1">
    <location>
        <begin position="1"/>
        <end position="29"/>
    </location>
</feature>
<dbReference type="Proteomes" id="UP000494363">
    <property type="component" value="Unassembled WGS sequence"/>
</dbReference>
<dbReference type="EMBL" id="CADIKH010000079">
    <property type="protein sequence ID" value="CAB3773574.1"/>
    <property type="molecule type" value="Genomic_DNA"/>
</dbReference>
<accession>A0A6J5F518</accession>
<name>A0A6J5F518_9BURK</name>
<keyword evidence="3" id="KW-1185">Reference proteome</keyword>
<reference evidence="2 3" key="1">
    <citation type="submission" date="2020-04" db="EMBL/GenBank/DDBJ databases">
        <authorList>
            <person name="De Canck E."/>
        </authorList>
    </citation>
    <scope>NUCLEOTIDE SEQUENCE [LARGE SCALE GENOMIC DNA]</scope>
    <source>
        <strain evidence="2 3">LMG 29542</strain>
    </source>
</reference>
<evidence type="ECO:0000256" key="1">
    <source>
        <dbReference type="SAM" id="MobiDB-lite"/>
    </source>
</evidence>
<dbReference type="AlphaFoldDB" id="A0A6J5F518"/>
<sequence length="273" mass="29933">MVSGSGPYRCRRTNSASASSARGLRARRDDSVVGDGIRENTVRRTALLELRDQRKRLVSAGSLLASRDGCGVDDSVRRDRFIRSRIPILLQRLQAGPGALIIIPEVPYASGRHPQHVIGTNFAPVEPPDDRFVRRCAGVVLTATVSPPSATLESDTRCVRPSCPFKLCSIEDIQEPAGIRLEELTGSTTGGIEIVATGGRDTVSRVVETGIVLRRRSQFNLSRTATPKARHTIPCDIALARTIQDNYRYNFASILRHSPHGLLTYVRTVPQQD</sequence>
<organism evidence="2 3">
    <name type="scientific">Paraburkholderia humisilvae</name>
    <dbReference type="NCBI Taxonomy" id="627669"/>
    <lineage>
        <taxon>Bacteria</taxon>
        <taxon>Pseudomonadati</taxon>
        <taxon>Pseudomonadota</taxon>
        <taxon>Betaproteobacteria</taxon>
        <taxon>Burkholderiales</taxon>
        <taxon>Burkholderiaceae</taxon>
        <taxon>Paraburkholderia</taxon>
    </lineage>
</organism>
<gene>
    <name evidence="2" type="ORF">LMG29542_07328</name>
</gene>
<evidence type="ECO:0000313" key="3">
    <source>
        <dbReference type="Proteomes" id="UP000494363"/>
    </source>
</evidence>
<evidence type="ECO:0000313" key="2">
    <source>
        <dbReference type="EMBL" id="CAB3773574.1"/>
    </source>
</evidence>